<name>A0A438EPI4_VITVI</name>
<sequence length="55" mass="6981">MVSRIGLDLTLHFLHHRYRHRHRRFRLGCRLGNLYNWKYFNWCHQNSSDYFKKSD</sequence>
<dbReference type="AlphaFoldDB" id="A0A438EPI4"/>
<evidence type="ECO:0000313" key="2">
    <source>
        <dbReference type="Proteomes" id="UP000288805"/>
    </source>
</evidence>
<proteinExistence type="predicted"/>
<evidence type="ECO:0000313" key="1">
    <source>
        <dbReference type="EMBL" id="RVW49656.1"/>
    </source>
</evidence>
<gene>
    <name evidence="1" type="ORF">CK203_076744</name>
</gene>
<accession>A0A438EPI4</accession>
<organism evidence="1 2">
    <name type="scientific">Vitis vinifera</name>
    <name type="common">Grape</name>
    <dbReference type="NCBI Taxonomy" id="29760"/>
    <lineage>
        <taxon>Eukaryota</taxon>
        <taxon>Viridiplantae</taxon>
        <taxon>Streptophyta</taxon>
        <taxon>Embryophyta</taxon>
        <taxon>Tracheophyta</taxon>
        <taxon>Spermatophyta</taxon>
        <taxon>Magnoliopsida</taxon>
        <taxon>eudicotyledons</taxon>
        <taxon>Gunneridae</taxon>
        <taxon>Pentapetalae</taxon>
        <taxon>rosids</taxon>
        <taxon>Vitales</taxon>
        <taxon>Vitaceae</taxon>
        <taxon>Viteae</taxon>
        <taxon>Vitis</taxon>
    </lineage>
</organism>
<comment type="caution">
    <text evidence="1">The sequence shown here is derived from an EMBL/GenBank/DDBJ whole genome shotgun (WGS) entry which is preliminary data.</text>
</comment>
<dbReference type="Proteomes" id="UP000288805">
    <property type="component" value="Unassembled WGS sequence"/>
</dbReference>
<protein>
    <submittedName>
        <fullName evidence="1">Uncharacterized protein</fullName>
    </submittedName>
</protein>
<reference evidence="1 2" key="1">
    <citation type="journal article" date="2018" name="PLoS Genet.">
        <title>Population sequencing reveals clonal diversity and ancestral inbreeding in the grapevine cultivar Chardonnay.</title>
        <authorList>
            <person name="Roach M.J."/>
            <person name="Johnson D.L."/>
            <person name="Bohlmann J."/>
            <person name="van Vuuren H.J."/>
            <person name="Jones S.J."/>
            <person name="Pretorius I.S."/>
            <person name="Schmidt S.A."/>
            <person name="Borneman A.R."/>
        </authorList>
    </citation>
    <scope>NUCLEOTIDE SEQUENCE [LARGE SCALE GENOMIC DNA]</scope>
    <source>
        <strain evidence="2">cv. Chardonnay</strain>
        <tissue evidence="1">Leaf</tissue>
    </source>
</reference>
<dbReference type="EMBL" id="QGNW01001221">
    <property type="protein sequence ID" value="RVW49656.1"/>
    <property type="molecule type" value="Genomic_DNA"/>
</dbReference>